<dbReference type="EMBL" id="FR824053">
    <property type="protein sequence ID" value="CCA15078.1"/>
    <property type="molecule type" value="Genomic_DNA"/>
</dbReference>
<dbReference type="PANTHER" id="PTHR22811">
    <property type="entry name" value="TRANSMEMBRANE EMP24 DOMAIN-CONTAINING PROTEIN"/>
    <property type="match status" value="1"/>
</dbReference>
<feature type="chain" id="PRO_5003259081" evidence="9">
    <location>
        <begin position="23"/>
        <end position="209"/>
    </location>
</feature>
<dbReference type="SMART" id="SM01190">
    <property type="entry name" value="EMP24_GP25L"/>
    <property type="match status" value="1"/>
</dbReference>
<keyword evidence="4 9" id="KW-0732">Signal</keyword>
<keyword evidence="5 8" id="KW-1133">Transmembrane helix</keyword>
<feature type="signal peptide" evidence="9">
    <location>
        <begin position="1"/>
        <end position="22"/>
    </location>
</feature>
<evidence type="ECO:0000256" key="2">
    <source>
        <dbReference type="ARBA" id="ARBA00007104"/>
    </source>
</evidence>
<reference evidence="11" key="1">
    <citation type="journal article" date="2011" name="PLoS Biol.">
        <title>Gene gain and loss during evolution of obligate parasitism in the white rust pathogen of Arabidopsis thaliana.</title>
        <authorList>
            <person name="Kemen E."/>
            <person name="Gardiner A."/>
            <person name="Schultz-Larsen T."/>
            <person name="Kemen A.C."/>
            <person name="Balmuth A.L."/>
            <person name="Robert-Seilaniantz A."/>
            <person name="Bailey K."/>
            <person name="Holub E."/>
            <person name="Studholme D.J."/>
            <person name="Maclean D."/>
            <person name="Jones J.D."/>
        </authorList>
    </citation>
    <scope>NUCLEOTIDE SEQUENCE</scope>
</reference>
<evidence type="ECO:0000256" key="6">
    <source>
        <dbReference type="ARBA" id="ARBA00023136"/>
    </source>
</evidence>
<keyword evidence="6 8" id="KW-0472">Membrane</keyword>
<dbReference type="PROSITE" id="PS50866">
    <property type="entry name" value="GOLD"/>
    <property type="match status" value="1"/>
</dbReference>
<dbReference type="Pfam" id="PF01105">
    <property type="entry name" value="EMP24_GP25L"/>
    <property type="match status" value="1"/>
</dbReference>
<dbReference type="HOGENOM" id="CLU_066963_3_1_1"/>
<evidence type="ECO:0000256" key="4">
    <source>
        <dbReference type="ARBA" id="ARBA00022729"/>
    </source>
</evidence>
<sequence length="209" mass="24064">MTWTAGLLPLLLLFGAFNTGVSLLFDVPPRTQKCMTDQISVGSLVAIDYAVVGVLEGKTNVGVHITDPTYRDLRRDDNIDHSVENTGSLSFHAEVEGDYQVCFHNLNDYAARIMLDLRYGVEARDYTEVARREHLMPVEKELRKLEDLVDEIHKGMLYMRERESLMRDTNESTNSRVLWFSLFSILMLVGIGSWQMMYMKKFFKSKKLI</sequence>
<evidence type="ECO:0000256" key="5">
    <source>
        <dbReference type="ARBA" id="ARBA00022989"/>
    </source>
</evidence>
<evidence type="ECO:0000256" key="3">
    <source>
        <dbReference type="ARBA" id="ARBA00022692"/>
    </source>
</evidence>
<evidence type="ECO:0000256" key="7">
    <source>
        <dbReference type="RuleBase" id="RU003827"/>
    </source>
</evidence>
<evidence type="ECO:0000259" key="10">
    <source>
        <dbReference type="PROSITE" id="PS50866"/>
    </source>
</evidence>
<comment type="subcellular location">
    <subcellularLocation>
        <location evidence="1 7">Membrane</location>
        <topology evidence="1 7">Single-pass type I membrane protein</topology>
    </subcellularLocation>
</comment>
<accession>F0W1Z9</accession>
<feature type="domain" description="GOLD" evidence="10">
    <location>
        <begin position="32"/>
        <end position="123"/>
    </location>
</feature>
<evidence type="ECO:0000256" key="8">
    <source>
        <dbReference type="SAM" id="Phobius"/>
    </source>
</evidence>
<evidence type="ECO:0000256" key="9">
    <source>
        <dbReference type="SAM" id="SignalP"/>
    </source>
</evidence>
<dbReference type="AlphaFoldDB" id="F0W1Z9"/>
<gene>
    <name evidence="11" type="primary">AlNc14C8G1078</name>
    <name evidence="11" type="ORF">ALNC14_012210</name>
</gene>
<evidence type="ECO:0000256" key="1">
    <source>
        <dbReference type="ARBA" id="ARBA00004479"/>
    </source>
</evidence>
<dbReference type="InterPro" id="IPR009038">
    <property type="entry name" value="GOLD_dom"/>
</dbReference>
<name>F0W1Z9_9STRA</name>
<dbReference type="GO" id="GO:0016020">
    <property type="term" value="C:membrane"/>
    <property type="evidence" value="ECO:0007669"/>
    <property type="project" value="UniProtKB-SubCell"/>
</dbReference>
<protein>
    <submittedName>
        <fullName evidence="11">Uncharacterized protein AlNc14C8G1078</fullName>
    </submittedName>
</protein>
<keyword evidence="3 7" id="KW-0812">Transmembrane</keyword>
<dbReference type="InterPro" id="IPR015720">
    <property type="entry name" value="Emp24-like"/>
</dbReference>
<organism evidence="11">
    <name type="scientific">Albugo laibachii Nc14</name>
    <dbReference type="NCBI Taxonomy" id="890382"/>
    <lineage>
        <taxon>Eukaryota</taxon>
        <taxon>Sar</taxon>
        <taxon>Stramenopiles</taxon>
        <taxon>Oomycota</taxon>
        <taxon>Peronosporomycetes</taxon>
        <taxon>Albuginales</taxon>
        <taxon>Albuginaceae</taxon>
        <taxon>Albugo</taxon>
    </lineage>
</organism>
<reference evidence="11" key="2">
    <citation type="submission" date="2011-02" db="EMBL/GenBank/DDBJ databases">
        <authorList>
            <person name="MacLean D."/>
        </authorList>
    </citation>
    <scope>NUCLEOTIDE SEQUENCE</scope>
</reference>
<feature type="transmembrane region" description="Helical" evidence="8">
    <location>
        <begin position="177"/>
        <end position="198"/>
    </location>
</feature>
<proteinExistence type="inferred from homology"/>
<evidence type="ECO:0000313" key="11">
    <source>
        <dbReference type="EMBL" id="CCA15078.1"/>
    </source>
</evidence>
<comment type="similarity">
    <text evidence="2 7">Belongs to the EMP24/GP25L family.</text>
</comment>